<accession>O45751</accession>
<evidence type="ECO:0000256" key="2">
    <source>
        <dbReference type="SAM" id="MobiDB-lite"/>
    </source>
</evidence>
<dbReference type="KEGG" id="cel:CELE_T05D4.5"/>
<evidence type="ECO:0000259" key="3">
    <source>
        <dbReference type="PROSITE" id="PS50202"/>
    </source>
</evidence>
<dbReference type="AGR" id="WB:WBGene00011478"/>
<dbReference type="Pfam" id="PF00635">
    <property type="entry name" value="Motile_Sperm"/>
    <property type="match status" value="1"/>
</dbReference>
<dbReference type="PANTHER" id="PTHR21513">
    <property type="entry name" value="MAJOR SPERM PROTEIN"/>
    <property type="match status" value="1"/>
</dbReference>
<dbReference type="HOGENOM" id="CLU_566499_0_0_1"/>
<evidence type="ECO:0000313" key="4">
    <source>
        <dbReference type="EMBL" id="CAB03295.1"/>
    </source>
</evidence>
<evidence type="ECO:0000313" key="6">
    <source>
        <dbReference type="WormBase" id="T05D4.5"/>
    </source>
</evidence>
<proteinExistence type="predicted"/>
<dbReference type="PANTHER" id="PTHR21513:SF20">
    <property type="entry name" value="MAJOR SPERM PROTEIN"/>
    <property type="match status" value="1"/>
</dbReference>
<dbReference type="PaxDb" id="6239-T05D4.5"/>
<dbReference type="SMR" id="O45751"/>
<protein>
    <recommendedName>
        <fullName evidence="1">Major sperm protein</fullName>
    </recommendedName>
</protein>
<name>O45751_CAEEL</name>
<dbReference type="UCSC" id="T05D4.5">
    <property type="organism name" value="c. elegans"/>
</dbReference>
<dbReference type="STRING" id="6239.T05D4.5.1"/>
<feature type="compositionally biased region" description="Basic and acidic residues" evidence="2">
    <location>
        <begin position="391"/>
        <end position="482"/>
    </location>
</feature>
<feature type="region of interest" description="Disordered" evidence="2">
    <location>
        <begin position="366"/>
        <end position="482"/>
    </location>
</feature>
<feature type="compositionally biased region" description="Basic and acidic residues" evidence="2">
    <location>
        <begin position="35"/>
        <end position="48"/>
    </location>
</feature>
<dbReference type="InterPro" id="IPR008962">
    <property type="entry name" value="PapD-like_sf"/>
</dbReference>
<dbReference type="RefSeq" id="NP_499807.1">
    <property type="nucleotide sequence ID" value="NM_067406.3"/>
</dbReference>
<keyword evidence="5" id="KW-1185">Reference proteome</keyword>
<evidence type="ECO:0000313" key="5">
    <source>
        <dbReference type="Proteomes" id="UP000001940"/>
    </source>
</evidence>
<dbReference type="eggNOG" id="KOG0439">
    <property type="taxonomic scope" value="Eukaryota"/>
</dbReference>
<organism evidence="4 5">
    <name type="scientific">Caenorhabditis elegans</name>
    <dbReference type="NCBI Taxonomy" id="6239"/>
    <lineage>
        <taxon>Eukaryota</taxon>
        <taxon>Metazoa</taxon>
        <taxon>Ecdysozoa</taxon>
        <taxon>Nematoda</taxon>
        <taxon>Chromadorea</taxon>
        <taxon>Rhabditida</taxon>
        <taxon>Rhabditina</taxon>
        <taxon>Rhabditomorpha</taxon>
        <taxon>Rhabditoidea</taxon>
        <taxon>Rhabditidae</taxon>
        <taxon>Peloderinae</taxon>
        <taxon>Caenorhabditis</taxon>
    </lineage>
</organism>
<evidence type="ECO:0000256" key="1">
    <source>
        <dbReference type="RuleBase" id="RU003425"/>
    </source>
</evidence>
<dbReference type="Bgee" id="WBGene00011478">
    <property type="expression patterns" value="Expressed in adult organism and 1 other cell type or tissue"/>
</dbReference>
<sequence>MDPQILSPASYGNRAPQKKKKPKKPSAELPSRHSTRSDENSGKIEPGTEHMSSGQRKNLKLLKSDERARVIDARAVLDSAQKHLATLLKNGGKGGDEDIDELIFNREAEIPVEPIRKGKCPFYFDQRILTIVGRVGEVPVQHWFAIYNTSPFPYMFKIKCSDNSLFKIHPVCGVLDALCDAEISVTFVGAHVPPRYTSYLSIHSMLPDPLFLDVPQAFRNRRNFETRQRLYVEYAYHEDPILVTAEEDRDQFHFQYMRKVLKTDEAESFAKKLKAEKVERLDKKIDEIKARKIDEKLIEREIVRAESPKFEPKTRRLRVEKFFNQQKQKKENEWMEKLKVDASRKPMLSHWDLEMKNIKAEKKKIGAVKKKIKAEKKEDKKKPMGWMSTLKMERDERRTKRKEEEEKKKKDAEEKKKKDAEEKKKKDAEDEKKKDAGDEKKKDAEDEKKKDAGDEKKKKDAGEKKKKDAEEKKKVAEEEKKS</sequence>
<dbReference type="Proteomes" id="UP000001940">
    <property type="component" value="Chromosome III"/>
</dbReference>
<comment type="function">
    <text evidence="1">Central component in molecular interactions underlying sperm crawling. Forms an extensive filament system that extends from sperm villipoda, along the leading edge of the pseudopod.</text>
</comment>
<keyword evidence="1" id="KW-0963">Cytoplasm</keyword>
<feature type="region of interest" description="Disordered" evidence="2">
    <location>
        <begin position="1"/>
        <end position="59"/>
    </location>
</feature>
<dbReference type="PROSITE" id="PS50202">
    <property type="entry name" value="MSP"/>
    <property type="match status" value="1"/>
</dbReference>
<dbReference type="InParanoid" id="O45751"/>
<dbReference type="WormBase" id="T05D4.5">
    <property type="protein sequence ID" value="CE16345"/>
    <property type="gene ID" value="WBGene00011478"/>
</dbReference>
<dbReference type="InterPro" id="IPR013783">
    <property type="entry name" value="Ig-like_fold"/>
</dbReference>
<dbReference type="GeneID" id="176792"/>
<dbReference type="Gene3D" id="2.60.40.10">
    <property type="entry name" value="Immunoglobulins"/>
    <property type="match status" value="1"/>
</dbReference>
<dbReference type="InterPro" id="IPR000535">
    <property type="entry name" value="MSP_dom"/>
</dbReference>
<dbReference type="SUPFAM" id="SSF49354">
    <property type="entry name" value="PapD-like"/>
    <property type="match status" value="1"/>
</dbReference>
<reference evidence="4 5" key="1">
    <citation type="journal article" date="1998" name="Science">
        <title>Genome sequence of the nematode C. elegans: a platform for investigating biology.</title>
        <authorList>
            <consortium name="The C. elegans sequencing consortium"/>
            <person name="Sulson J.E."/>
            <person name="Waterston R."/>
        </authorList>
    </citation>
    <scope>NUCLEOTIDE SEQUENCE [LARGE SCALE GENOMIC DNA]</scope>
    <source>
        <strain evidence="4 5">Bristol N2</strain>
    </source>
</reference>
<gene>
    <name evidence="4" type="ORF">CELE_T05D4.5</name>
    <name evidence="4 6" type="ORF">T05D4.5</name>
</gene>
<dbReference type="PIR" id="T24518">
    <property type="entry name" value="T24518"/>
</dbReference>
<keyword evidence="1" id="KW-0206">Cytoskeleton</keyword>
<dbReference type="AlphaFoldDB" id="O45751"/>
<feature type="domain" description="MSP" evidence="3">
    <location>
        <begin position="109"/>
        <end position="235"/>
    </location>
</feature>
<dbReference type="OrthoDB" id="10643445at2759"/>
<dbReference type="EMBL" id="BX284603">
    <property type="protein sequence ID" value="CAB03295.1"/>
    <property type="molecule type" value="Genomic_DNA"/>
</dbReference>
<dbReference type="CTD" id="176792"/>